<dbReference type="Gene3D" id="3.40.190.10">
    <property type="entry name" value="Periplasmic binding protein-like II"/>
    <property type="match status" value="1"/>
</dbReference>
<evidence type="ECO:0000256" key="2">
    <source>
        <dbReference type="ARBA" id="ARBA00022448"/>
    </source>
</evidence>
<evidence type="ECO:0000256" key="7">
    <source>
        <dbReference type="ARBA" id="ARBA00035652"/>
    </source>
</evidence>
<evidence type="ECO:0000256" key="4">
    <source>
        <dbReference type="ARBA" id="ARBA00022989"/>
    </source>
</evidence>
<dbReference type="Gene3D" id="1.10.3720.10">
    <property type="entry name" value="MetI-like"/>
    <property type="match status" value="1"/>
</dbReference>
<dbReference type="CDD" id="cd13528">
    <property type="entry name" value="PBP2_osmoprotectants"/>
    <property type="match status" value="1"/>
</dbReference>
<dbReference type="InterPro" id="IPR035906">
    <property type="entry name" value="MetI-like_sf"/>
</dbReference>
<comment type="similarity">
    <text evidence="7">In the N-terminal section; belongs to the binding-protein-dependent transport system permease family.</text>
</comment>
<feature type="transmembrane region" description="Helical" evidence="8">
    <location>
        <begin position="149"/>
        <end position="170"/>
    </location>
</feature>
<keyword evidence="5 8" id="KW-0472">Membrane</keyword>
<dbReference type="InterPro" id="IPR051204">
    <property type="entry name" value="ABC_transp_perm/SBD"/>
</dbReference>
<keyword evidence="2 8" id="KW-0813">Transport</keyword>
<proteinExistence type="inferred from homology"/>
<comment type="subcellular location">
    <subcellularLocation>
        <location evidence="8">Cell membrane</location>
        <topology evidence="8">Multi-pass membrane protein</topology>
    </subcellularLocation>
    <subcellularLocation>
        <location evidence="1">Membrane</location>
        <topology evidence="1">Multi-pass membrane protein</topology>
    </subcellularLocation>
</comment>
<dbReference type="InterPro" id="IPR007210">
    <property type="entry name" value="ABC_Gly_betaine_transp_sub-bd"/>
</dbReference>
<accession>A0A6V7R0A9</accession>
<organism evidence="10 11">
    <name type="scientific">Phocicoccus schoeneichii</name>
    <dbReference type="NCBI Taxonomy" id="1812261"/>
    <lineage>
        <taxon>Bacteria</taxon>
        <taxon>Bacillati</taxon>
        <taxon>Bacillota</taxon>
        <taxon>Bacilli</taxon>
        <taxon>Bacillales</taxon>
        <taxon>Salinicoccaceae</taxon>
        <taxon>Phocicoccus</taxon>
    </lineage>
</organism>
<evidence type="ECO:0000259" key="9">
    <source>
        <dbReference type="PROSITE" id="PS50928"/>
    </source>
</evidence>
<dbReference type="PROSITE" id="PS50928">
    <property type="entry name" value="ABC_TM1"/>
    <property type="match status" value="1"/>
</dbReference>
<evidence type="ECO:0000256" key="5">
    <source>
        <dbReference type="ARBA" id="ARBA00023136"/>
    </source>
</evidence>
<evidence type="ECO:0000256" key="3">
    <source>
        <dbReference type="ARBA" id="ARBA00022692"/>
    </source>
</evidence>
<evidence type="ECO:0000313" key="10">
    <source>
        <dbReference type="EMBL" id="CAD2070494.1"/>
    </source>
</evidence>
<dbReference type="SUPFAM" id="SSF53850">
    <property type="entry name" value="Periplasmic binding protein-like II"/>
    <property type="match status" value="1"/>
</dbReference>
<dbReference type="Pfam" id="PF04069">
    <property type="entry name" value="OpuAC"/>
    <property type="match status" value="1"/>
</dbReference>
<keyword evidence="11" id="KW-1185">Reference proteome</keyword>
<feature type="transmembrane region" description="Helical" evidence="8">
    <location>
        <begin position="219"/>
        <end position="241"/>
    </location>
</feature>
<gene>
    <name evidence="10" type="primary">opuBB</name>
    <name evidence="10" type="ORF">JEOSCH030_00011</name>
</gene>
<reference evidence="10 11" key="1">
    <citation type="submission" date="2020-07" db="EMBL/GenBank/DDBJ databases">
        <authorList>
            <person name="Criscuolo A."/>
        </authorList>
    </citation>
    <scope>NUCLEOTIDE SEQUENCE [LARGE SCALE GENOMIC DNA]</scope>
    <source>
        <strain evidence="11">CIP 111030</strain>
    </source>
</reference>
<comment type="similarity">
    <text evidence="8">Belongs to the binding-protein-dependent transport system permease family.</text>
</comment>
<dbReference type="GO" id="GO:0043190">
    <property type="term" value="C:ATP-binding cassette (ABC) transporter complex"/>
    <property type="evidence" value="ECO:0007669"/>
    <property type="project" value="InterPro"/>
</dbReference>
<dbReference type="PANTHER" id="PTHR30177">
    <property type="entry name" value="GLYCINE BETAINE/L-PROLINE TRANSPORT SYSTEM PERMEASE PROTEIN PROW"/>
    <property type="match status" value="1"/>
</dbReference>
<evidence type="ECO:0000313" key="11">
    <source>
        <dbReference type="Proteomes" id="UP000521032"/>
    </source>
</evidence>
<evidence type="ECO:0000256" key="1">
    <source>
        <dbReference type="ARBA" id="ARBA00004141"/>
    </source>
</evidence>
<name>A0A6V7R0A9_9BACL</name>
<dbReference type="RefSeq" id="WP_186084273.1">
    <property type="nucleotide sequence ID" value="NZ_BMDB01000003.1"/>
</dbReference>
<dbReference type="Gene3D" id="3.40.190.120">
    <property type="entry name" value="Osmoprotection protein (prox), domain 2"/>
    <property type="match status" value="1"/>
</dbReference>
<keyword evidence="3 8" id="KW-0812">Transmembrane</keyword>
<protein>
    <submittedName>
        <fullName evidence="10">Choline transport system permease protein OpuBB</fullName>
    </submittedName>
</protein>
<keyword evidence="4 8" id="KW-1133">Transmembrane helix</keyword>
<dbReference type="Pfam" id="PF00528">
    <property type="entry name" value="BPD_transp_1"/>
    <property type="match status" value="1"/>
</dbReference>
<dbReference type="EMBL" id="CAJEWE010000003">
    <property type="protein sequence ID" value="CAD2070494.1"/>
    <property type="molecule type" value="Genomic_DNA"/>
</dbReference>
<dbReference type="InterPro" id="IPR000515">
    <property type="entry name" value="MetI-like"/>
</dbReference>
<feature type="transmembrane region" description="Helical" evidence="8">
    <location>
        <begin position="179"/>
        <end position="199"/>
    </location>
</feature>
<evidence type="ECO:0000256" key="8">
    <source>
        <dbReference type="RuleBase" id="RU363032"/>
    </source>
</evidence>
<dbReference type="CDD" id="cd06261">
    <property type="entry name" value="TM_PBP2"/>
    <property type="match status" value="1"/>
</dbReference>
<dbReference type="GO" id="GO:0031460">
    <property type="term" value="P:glycine betaine transport"/>
    <property type="evidence" value="ECO:0007669"/>
    <property type="project" value="TreeGrafter"/>
</dbReference>
<dbReference type="FunFam" id="1.10.3720.10:FF:000001">
    <property type="entry name" value="Glycine betaine ABC transporter, permease"/>
    <property type="match status" value="1"/>
</dbReference>
<comment type="similarity">
    <text evidence="6">In the C-terminal section; belongs to the OsmX family.</text>
</comment>
<dbReference type="AlphaFoldDB" id="A0A6V7R0A9"/>
<sequence length="518" mass="57258">MWREIYDIVTTRTSELWNLIVQHIGISMIALLIAILIAVPLGIFLTRTPKLAGPIIGITSVFQTIPSLALLVFMVPIIGTGRLPAIIALTVYGLLPILRNTYVGINSVNRSTIQAGIGMGMTNKQQLFIVEIPLAASVIMGGIRTATVLVVGVATIAGLIGAGGLGDFIFRGLSTNSTGLIMAGAIPAALIALLFDFLLKYVENHAMPGKNNQSRASKATFYSIIVALLLIFGAGIFKTVFSNEDMVISGKADTEQEILVYMYKELIEQETDIKVKKESYITGTPNLVQGMDNGQYDMYVEYTGTALVDILKEDDFEYETPEDVYNHVKDVYDKEKNSVWLDELGFNNTYAIAVRQDFAEEHDIETISDLRNIADRMKFGSSAEFLERSDGYKGIQDVYGVSFGNVQTMDSGVVYAALDSGEIDVADVYATDARIEKFDLKVLEDDKMLFPPYYAAPTINKELLDENPELEDIINQLAGLIDDDTMRNLNKKVDIDGQTEKEVAMEFLKEHNLLKEKE</sequence>
<dbReference type="GO" id="GO:0022857">
    <property type="term" value="F:transmembrane transporter activity"/>
    <property type="evidence" value="ECO:0007669"/>
    <property type="project" value="InterPro"/>
</dbReference>
<feature type="transmembrane region" description="Helical" evidence="8">
    <location>
        <begin position="20"/>
        <end position="43"/>
    </location>
</feature>
<comment type="caution">
    <text evidence="10">The sequence shown here is derived from an EMBL/GenBank/DDBJ whole genome shotgun (WGS) entry which is preliminary data.</text>
</comment>
<feature type="transmembrane region" description="Helical" evidence="8">
    <location>
        <begin position="85"/>
        <end position="105"/>
    </location>
</feature>
<dbReference type="PANTHER" id="PTHR30177:SF28">
    <property type="entry name" value="CHOLINE TRANSPORT SYSTEM PERMEASE PROTEIN OPUBB"/>
    <property type="match status" value="1"/>
</dbReference>
<dbReference type="SUPFAM" id="SSF161098">
    <property type="entry name" value="MetI-like"/>
    <property type="match status" value="1"/>
</dbReference>
<dbReference type="Proteomes" id="UP000521032">
    <property type="component" value="Unassembled WGS sequence"/>
</dbReference>
<evidence type="ECO:0000256" key="6">
    <source>
        <dbReference type="ARBA" id="ARBA00035642"/>
    </source>
</evidence>
<feature type="transmembrane region" description="Helical" evidence="8">
    <location>
        <begin position="55"/>
        <end position="79"/>
    </location>
</feature>
<feature type="domain" description="ABC transmembrane type-1" evidence="9">
    <location>
        <begin position="20"/>
        <end position="199"/>
    </location>
</feature>